<feature type="region of interest" description="Disordered" evidence="4">
    <location>
        <begin position="33"/>
        <end position="80"/>
    </location>
</feature>
<gene>
    <name evidence="6" type="ORF">EB796_020800</name>
</gene>
<keyword evidence="2 3" id="KW-0694">RNA-binding</keyword>
<feature type="compositionally biased region" description="Polar residues" evidence="4">
    <location>
        <begin position="638"/>
        <end position="692"/>
    </location>
</feature>
<dbReference type="InterPro" id="IPR045180">
    <property type="entry name" value="La_dom_prot"/>
</dbReference>
<dbReference type="InterPro" id="IPR036390">
    <property type="entry name" value="WH_DNA-bd_sf"/>
</dbReference>
<dbReference type="GO" id="GO:0045727">
    <property type="term" value="P:positive regulation of translation"/>
    <property type="evidence" value="ECO:0007669"/>
    <property type="project" value="TreeGrafter"/>
</dbReference>
<comment type="caution">
    <text evidence="6">The sequence shown here is derived from an EMBL/GenBank/DDBJ whole genome shotgun (WGS) entry which is preliminary data.</text>
</comment>
<feature type="compositionally biased region" description="Low complexity" evidence="4">
    <location>
        <begin position="503"/>
        <end position="514"/>
    </location>
</feature>
<feature type="region of interest" description="Disordered" evidence="4">
    <location>
        <begin position="732"/>
        <end position="958"/>
    </location>
</feature>
<dbReference type="EMBL" id="VXIV02003141">
    <property type="protein sequence ID" value="KAF6020885.1"/>
    <property type="molecule type" value="Genomic_DNA"/>
</dbReference>
<feature type="region of interest" description="Disordered" evidence="4">
    <location>
        <begin position="637"/>
        <end position="692"/>
    </location>
</feature>
<feature type="compositionally biased region" description="Low complexity" evidence="4">
    <location>
        <begin position="69"/>
        <end position="80"/>
    </location>
</feature>
<dbReference type="PANTHER" id="PTHR22792">
    <property type="entry name" value="LUPUS LA PROTEIN-RELATED"/>
    <property type="match status" value="1"/>
</dbReference>
<evidence type="ECO:0000259" key="5">
    <source>
        <dbReference type="PROSITE" id="PS50961"/>
    </source>
</evidence>
<proteinExistence type="predicted"/>
<keyword evidence="1" id="KW-0597">Phosphoprotein</keyword>
<dbReference type="Pfam" id="PF05383">
    <property type="entry name" value="La"/>
    <property type="match status" value="1"/>
</dbReference>
<feature type="compositionally biased region" description="Polar residues" evidence="4">
    <location>
        <begin position="844"/>
        <end position="877"/>
    </location>
</feature>
<reference evidence="6" key="1">
    <citation type="submission" date="2020-06" db="EMBL/GenBank/DDBJ databases">
        <title>Draft genome of Bugula neritina, a colonial animal packing powerful symbionts and potential medicines.</title>
        <authorList>
            <person name="Rayko M."/>
        </authorList>
    </citation>
    <scope>NUCLEOTIDE SEQUENCE [LARGE SCALE GENOMIC DNA]</scope>
    <source>
        <strain evidence="6">Kwan_BN1</strain>
    </source>
</reference>
<feature type="domain" description="HTH La-type RNA-binding" evidence="5">
    <location>
        <begin position="122"/>
        <end position="211"/>
    </location>
</feature>
<dbReference type="PROSITE" id="PS50961">
    <property type="entry name" value="HTH_LA"/>
    <property type="match status" value="1"/>
</dbReference>
<dbReference type="SUPFAM" id="SSF54928">
    <property type="entry name" value="RNA-binding domain, RBD"/>
    <property type="match status" value="1"/>
</dbReference>
<dbReference type="OrthoDB" id="10046764at2759"/>
<evidence type="ECO:0000256" key="1">
    <source>
        <dbReference type="ARBA" id="ARBA00022553"/>
    </source>
</evidence>
<dbReference type="AlphaFoldDB" id="A0A7J7J458"/>
<feature type="compositionally biased region" description="Low complexity" evidence="4">
    <location>
        <begin position="946"/>
        <end position="958"/>
    </location>
</feature>
<dbReference type="Gene3D" id="1.10.10.10">
    <property type="entry name" value="Winged helix-like DNA-binding domain superfamily/Winged helix DNA-binding domain"/>
    <property type="match status" value="1"/>
</dbReference>
<dbReference type="Proteomes" id="UP000593567">
    <property type="component" value="Unassembled WGS sequence"/>
</dbReference>
<feature type="compositionally biased region" description="Polar residues" evidence="4">
    <location>
        <begin position="898"/>
        <end position="907"/>
    </location>
</feature>
<evidence type="ECO:0000256" key="3">
    <source>
        <dbReference type="PROSITE-ProRule" id="PRU00332"/>
    </source>
</evidence>
<dbReference type="GO" id="GO:0010494">
    <property type="term" value="C:cytoplasmic stress granule"/>
    <property type="evidence" value="ECO:0007669"/>
    <property type="project" value="TreeGrafter"/>
</dbReference>
<dbReference type="InterPro" id="IPR058699">
    <property type="entry name" value="RRM_LARP4/4B"/>
</dbReference>
<dbReference type="InterPro" id="IPR036388">
    <property type="entry name" value="WH-like_DNA-bd_sf"/>
</dbReference>
<keyword evidence="7" id="KW-1185">Reference proteome</keyword>
<evidence type="ECO:0000313" key="7">
    <source>
        <dbReference type="Proteomes" id="UP000593567"/>
    </source>
</evidence>
<evidence type="ECO:0000256" key="4">
    <source>
        <dbReference type="SAM" id="MobiDB-lite"/>
    </source>
</evidence>
<feature type="region of interest" description="Disordered" evidence="4">
    <location>
        <begin position="380"/>
        <end position="533"/>
    </location>
</feature>
<feature type="compositionally biased region" description="Polar residues" evidence="4">
    <location>
        <begin position="415"/>
        <end position="450"/>
    </location>
</feature>
<sequence>MKPGHQPAMYSGKSSGSNLQYKEIADEHVAGMDSQFNNSPEKPHTHSNGLDGITPTNSIQLSNSSMQDLPAPSSNLNSSPSVNVQASNLNISYASSSSTHLSSSNSAVYPITSPDGGPSSLPPAQLDVKVLLKRQIEYYFSRENLNHDMYLLSQMDSDQYVSLNVIARFNQVRRLTSSMELILEALADSEVLQVDTENLKVRPCLKRNVLILRDLPVGTTQEEIESIMTNDQCPVFEYCELAHQDCWYVYYASEKETEKAYEYIRYQTYKGNPIKARFKAKSYSAINSRDQRFNGMPSQSVDNTRPPNPALIPQQQSALRYPLPMPPFSVPAPALTLPQTPYPFMFLQPFMQQWNTPGVYPADPNQFGYDINGFTYSAMPAHSRPGLGNANRHQGERRNHSRASSNASDRGSDMLHQSASQPTATTNTAPKNSSNSHYFNGRSQNETTGYLKQHNGDKQGNQRGRGHHNHHSANDQYYSHPDNIPPRHRDASQGYRLHKQRISSGHGSGQFSQGLHLQSQPAPPRRPVSHHSRGATVCLARVTAIAPPFTLDPTWPVTIKTIELIVMATTDSMLIIITLTLVPMVLIAIRLKSPDHSVEQLSSGEPPQSETFELDSSAFPALPGAMAVAATADASGATSQPLSDVNSSAAHTDASTPNSSQSANANTQITNSAEGTKSGSVQAAATEQTVNTESVAKLSDIVKNKIPEGAKLSDIVKGVNKLTVVSSAAHVKDSSEKLHTSFTTSRHSNTISKSQSNAAHHKARPTHLPNGIHTGTDSITKHIPKGKSSTSKTVDANVPKALSESSKSQSSSKEEVSAHPSEPKSSLSLQPSPTDKVSYAAIAQRTSAAQKTSPSQDQIPATSQLNSSSGDNNNNAENKPVSPTKPDNPHSCAAAKNMPTTSITQSSQRKHTFSQHAGSAVKKQRDNNPVSSPVSPSKGNKTAQPAVLSSAVGSVVAR</sequence>
<dbReference type="SUPFAM" id="SSF46785">
    <property type="entry name" value="Winged helix' DNA-binding domain"/>
    <property type="match status" value="1"/>
</dbReference>
<evidence type="ECO:0000313" key="6">
    <source>
        <dbReference type="EMBL" id="KAF6020885.1"/>
    </source>
</evidence>
<dbReference type="GO" id="GO:0005829">
    <property type="term" value="C:cytosol"/>
    <property type="evidence" value="ECO:0007669"/>
    <property type="project" value="TreeGrafter"/>
</dbReference>
<dbReference type="Pfam" id="PF26088">
    <property type="entry name" value="RRM_LARP4"/>
    <property type="match status" value="1"/>
</dbReference>
<organism evidence="6 7">
    <name type="scientific">Bugula neritina</name>
    <name type="common">Brown bryozoan</name>
    <name type="synonym">Sertularia neritina</name>
    <dbReference type="NCBI Taxonomy" id="10212"/>
    <lineage>
        <taxon>Eukaryota</taxon>
        <taxon>Metazoa</taxon>
        <taxon>Spiralia</taxon>
        <taxon>Lophotrochozoa</taxon>
        <taxon>Bryozoa</taxon>
        <taxon>Gymnolaemata</taxon>
        <taxon>Cheilostomatida</taxon>
        <taxon>Flustrina</taxon>
        <taxon>Buguloidea</taxon>
        <taxon>Bugulidae</taxon>
        <taxon>Bugula</taxon>
    </lineage>
</organism>
<dbReference type="InterPro" id="IPR006630">
    <property type="entry name" value="La_HTH"/>
</dbReference>
<feature type="compositionally biased region" description="Polar residues" evidence="4">
    <location>
        <begin position="740"/>
        <end position="758"/>
    </location>
</feature>
<dbReference type="PANTHER" id="PTHR22792:SF131">
    <property type="entry name" value="LA-RELATED PROTEIN LARP4B"/>
    <property type="match status" value="1"/>
</dbReference>
<evidence type="ECO:0000256" key="2">
    <source>
        <dbReference type="ARBA" id="ARBA00022884"/>
    </source>
</evidence>
<feature type="compositionally biased region" description="Polar residues" evidence="4">
    <location>
        <begin position="823"/>
        <end position="835"/>
    </location>
</feature>
<dbReference type="SMART" id="SM00715">
    <property type="entry name" value="LA"/>
    <property type="match status" value="1"/>
</dbReference>
<name>A0A7J7J458_BUGNE</name>
<accession>A0A7J7J458</accession>
<dbReference type="GO" id="GO:0003730">
    <property type="term" value="F:mRNA 3'-UTR binding"/>
    <property type="evidence" value="ECO:0007669"/>
    <property type="project" value="TreeGrafter"/>
</dbReference>
<dbReference type="InterPro" id="IPR035979">
    <property type="entry name" value="RBD_domain_sf"/>
</dbReference>
<feature type="compositionally biased region" description="Polar residues" evidence="4">
    <location>
        <begin position="54"/>
        <end position="67"/>
    </location>
</feature>
<protein>
    <submittedName>
        <fullName evidence="6">Ctn-1</fullName>
    </submittedName>
</protein>